<keyword evidence="5" id="KW-1185">Reference proteome</keyword>
<sequence length="142" mass="15814">MNDEFPVLSGEPTVVGELRLLEERAAVQVVREQVGEVSIRKVLTEREITLPVTLTTETLEISVREGTGRAFLGDQALLPGQTYTVTLAEERAEVQKTVVPLYDVTLTKRGQTHIHEETLTLRREVLDVQGDPALIHELDVSD</sequence>
<dbReference type="Proteomes" id="UP000313988">
    <property type="component" value="Unassembled WGS sequence"/>
</dbReference>
<reference evidence="2 5" key="2">
    <citation type="submission" date="2020-08" db="EMBL/GenBank/DDBJ databases">
        <title>Genomic Encyclopedia of Type Strains, Phase IV (KMG-IV): sequencing the most valuable type-strain genomes for metagenomic binning, comparative biology and taxonomic classification.</title>
        <authorList>
            <person name="Goeker M."/>
        </authorList>
    </citation>
    <scope>NUCLEOTIDE SEQUENCE [LARGE SCALE GENOMIC DNA]</scope>
    <source>
        <strain evidence="2 5">DSM 12027</strain>
    </source>
</reference>
<name>A0A5C4Y5R0_9DEIO</name>
<dbReference type="InterPro" id="IPR019060">
    <property type="entry name" value="DUF2382"/>
</dbReference>
<protein>
    <submittedName>
        <fullName evidence="3">DUF2382 domain-containing protein</fullName>
    </submittedName>
    <submittedName>
        <fullName evidence="2">Stress response protein YsnF</fullName>
    </submittedName>
</protein>
<dbReference type="Proteomes" id="UP000629870">
    <property type="component" value="Unassembled WGS sequence"/>
</dbReference>
<proteinExistence type="predicted"/>
<reference evidence="3 4" key="1">
    <citation type="submission" date="2019-06" db="EMBL/GenBank/DDBJ databases">
        <title>Genome sequence of Deinococcus radiopugnans ATCC 19172.</title>
        <authorList>
            <person name="Maclea K.S."/>
            <person name="Maynard C.R."/>
        </authorList>
    </citation>
    <scope>NUCLEOTIDE SEQUENCE [LARGE SCALE GENOMIC DNA]</scope>
    <source>
        <strain evidence="3 4">ATCC 19172</strain>
    </source>
</reference>
<comment type="caution">
    <text evidence="3">The sequence shown here is derived from an EMBL/GenBank/DDBJ whole genome shotgun (WGS) entry which is preliminary data.</text>
</comment>
<dbReference type="EMBL" id="VDMO01000012">
    <property type="protein sequence ID" value="TNM70631.1"/>
    <property type="molecule type" value="Genomic_DNA"/>
</dbReference>
<dbReference type="RefSeq" id="WP_139403639.1">
    <property type="nucleotide sequence ID" value="NZ_JACHEW010000011.1"/>
</dbReference>
<evidence type="ECO:0000259" key="1">
    <source>
        <dbReference type="Pfam" id="PF09557"/>
    </source>
</evidence>
<accession>A0A5C4Y5R0</accession>
<feature type="domain" description="DUF2382" evidence="1">
    <location>
        <begin position="18"/>
        <end position="128"/>
    </location>
</feature>
<dbReference type="PANTHER" id="PTHR38463">
    <property type="entry name" value="STRESS RESPONSE PROTEIN YSNF"/>
    <property type="match status" value="1"/>
</dbReference>
<dbReference type="InterPro" id="IPR052967">
    <property type="entry name" value="Stress_Response_Assoc"/>
</dbReference>
<dbReference type="PANTHER" id="PTHR38463:SF1">
    <property type="entry name" value="STRESS RESPONSE PROTEIN YSNF"/>
    <property type="match status" value="1"/>
</dbReference>
<evidence type="ECO:0000313" key="3">
    <source>
        <dbReference type="EMBL" id="TNM70631.1"/>
    </source>
</evidence>
<evidence type="ECO:0000313" key="2">
    <source>
        <dbReference type="EMBL" id="MBB6017146.1"/>
    </source>
</evidence>
<dbReference type="OrthoDB" id="6647894at2"/>
<gene>
    <name evidence="3" type="ORF">FHR04_12055</name>
    <name evidence="2" type="ORF">HNQ04_002408</name>
</gene>
<dbReference type="EMBL" id="JACHEW010000011">
    <property type="protein sequence ID" value="MBB6017146.1"/>
    <property type="molecule type" value="Genomic_DNA"/>
</dbReference>
<organism evidence="3 4">
    <name type="scientific">Deinococcus radiopugnans ATCC 19172</name>
    <dbReference type="NCBI Taxonomy" id="585398"/>
    <lineage>
        <taxon>Bacteria</taxon>
        <taxon>Thermotogati</taxon>
        <taxon>Deinococcota</taxon>
        <taxon>Deinococci</taxon>
        <taxon>Deinococcales</taxon>
        <taxon>Deinococcaceae</taxon>
        <taxon>Deinococcus</taxon>
    </lineage>
</organism>
<evidence type="ECO:0000313" key="4">
    <source>
        <dbReference type="Proteomes" id="UP000313988"/>
    </source>
</evidence>
<evidence type="ECO:0000313" key="5">
    <source>
        <dbReference type="Proteomes" id="UP000629870"/>
    </source>
</evidence>
<dbReference type="Pfam" id="PF09557">
    <property type="entry name" value="DUF2382"/>
    <property type="match status" value="1"/>
</dbReference>
<dbReference type="AlphaFoldDB" id="A0A5C4Y5R0"/>